<evidence type="ECO:0000256" key="1">
    <source>
        <dbReference type="ARBA" id="ARBA00010164"/>
    </source>
</evidence>
<dbReference type="AlphaFoldDB" id="A0A4Q2L7J4"/>
<sequence length="403" mass="42892">MTVDLERLRFTSAADVYKAGVLAARIERRADGSTSFRYLDDYLRASPDRSPAEPIATSLPMTDREVVSPAGALPPFFAGLLPEGHRLSVLRRAVKTSADDELSLLLAVGEDVPGDVQVVVEGEAPADPAPLAGADEAGTLDFSALVDEVDRHAIPGVQRKASASMISTPLATRQGRYILKLSPAEYPLLVQNEAAHLAGAKALKLPVAKSALVADRHDVAGLLVERFDRMPLPDGSWRRLALEDATQVLAVPPASKYSVPAERVVTALASVASAPVVASRNLYLQFVFAWLTGNGDLHAKNVSVIRGAGAGWTVAPVYDVACTLVYGDTSMALPIDGRTTRLRARHWQAFADAIGLPERAARSAEALALNAASTVRLDAIGFTGSPLNGAVRELRMRRAELAR</sequence>
<dbReference type="OrthoDB" id="3182374at2"/>
<evidence type="ECO:0000313" key="6">
    <source>
        <dbReference type="EMBL" id="RXZ72281.1"/>
    </source>
</evidence>
<protein>
    <submittedName>
        <fullName evidence="6">Type II toxin-antitoxin system HipA family toxin</fullName>
    </submittedName>
</protein>
<feature type="domain" description="HipA-like C-terminal" evidence="4">
    <location>
        <begin position="154"/>
        <end position="370"/>
    </location>
</feature>
<dbReference type="InterPro" id="IPR012893">
    <property type="entry name" value="HipA-like_C"/>
</dbReference>
<accession>A0A4Q2L7J4</accession>
<dbReference type="EMBL" id="SDPN01000006">
    <property type="protein sequence ID" value="RXZ72281.1"/>
    <property type="molecule type" value="Genomic_DNA"/>
</dbReference>
<evidence type="ECO:0000259" key="5">
    <source>
        <dbReference type="Pfam" id="PF13657"/>
    </source>
</evidence>
<dbReference type="PANTHER" id="PTHR37419">
    <property type="entry name" value="SERINE/THREONINE-PROTEIN KINASE TOXIN HIPA"/>
    <property type="match status" value="1"/>
</dbReference>
<dbReference type="Pfam" id="PF07804">
    <property type="entry name" value="HipA_C"/>
    <property type="match status" value="1"/>
</dbReference>
<dbReference type="GO" id="GO:0004674">
    <property type="term" value="F:protein serine/threonine kinase activity"/>
    <property type="evidence" value="ECO:0007669"/>
    <property type="project" value="TreeGrafter"/>
</dbReference>
<reference evidence="6 7" key="1">
    <citation type="submission" date="2019-01" db="EMBL/GenBank/DDBJ databases">
        <title>Agromyces.</title>
        <authorList>
            <person name="Li J."/>
        </authorList>
    </citation>
    <scope>NUCLEOTIDE SEQUENCE [LARGE SCALE GENOMIC DNA]</scope>
    <source>
        <strain evidence="6 7">DSM 15934</strain>
    </source>
</reference>
<dbReference type="InterPro" id="IPR017508">
    <property type="entry name" value="HipA_N1"/>
</dbReference>
<feature type="domain" description="HipA N-terminal subdomain 1" evidence="5">
    <location>
        <begin position="15"/>
        <end position="118"/>
    </location>
</feature>
<comment type="caution">
    <text evidence="6">The sequence shown here is derived from an EMBL/GenBank/DDBJ whole genome shotgun (WGS) entry which is preliminary data.</text>
</comment>
<organism evidence="6 7">
    <name type="scientific">Agromyces albus</name>
    <dbReference type="NCBI Taxonomy" id="205332"/>
    <lineage>
        <taxon>Bacteria</taxon>
        <taxon>Bacillati</taxon>
        <taxon>Actinomycetota</taxon>
        <taxon>Actinomycetes</taxon>
        <taxon>Micrococcales</taxon>
        <taxon>Microbacteriaceae</taxon>
        <taxon>Agromyces</taxon>
    </lineage>
</organism>
<dbReference type="Pfam" id="PF13657">
    <property type="entry name" value="Couple_hipA"/>
    <property type="match status" value="1"/>
</dbReference>
<dbReference type="NCBIfam" id="TIGR03071">
    <property type="entry name" value="couple_hipA"/>
    <property type="match status" value="1"/>
</dbReference>
<keyword evidence="3" id="KW-0418">Kinase</keyword>
<evidence type="ECO:0000313" key="7">
    <source>
        <dbReference type="Proteomes" id="UP000293865"/>
    </source>
</evidence>
<gene>
    <name evidence="6" type="ORF">ESP51_05210</name>
</gene>
<proteinExistence type="inferred from homology"/>
<dbReference type="PANTHER" id="PTHR37419:SF1">
    <property type="entry name" value="SERINE_THREONINE-PROTEIN KINASE TOXIN HIPA"/>
    <property type="match status" value="1"/>
</dbReference>
<evidence type="ECO:0000256" key="2">
    <source>
        <dbReference type="ARBA" id="ARBA00022679"/>
    </source>
</evidence>
<dbReference type="InterPro" id="IPR052028">
    <property type="entry name" value="HipA_Ser/Thr_kinase"/>
</dbReference>
<evidence type="ECO:0000256" key="3">
    <source>
        <dbReference type="ARBA" id="ARBA00022777"/>
    </source>
</evidence>
<dbReference type="GO" id="GO:0005829">
    <property type="term" value="C:cytosol"/>
    <property type="evidence" value="ECO:0007669"/>
    <property type="project" value="TreeGrafter"/>
</dbReference>
<comment type="similarity">
    <text evidence="1">Belongs to the HipA Ser/Thr kinase family.</text>
</comment>
<dbReference type="Proteomes" id="UP000293865">
    <property type="component" value="Unassembled WGS sequence"/>
</dbReference>
<keyword evidence="2" id="KW-0808">Transferase</keyword>
<keyword evidence="7" id="KW-1185">Reference proteome</keyword>
<dbReference type="RefSeq" id="WP_129519835.1">
    <property type="nucleotide sequence ID" value="NZ_SDPN01000006.1"/>
</dbReference>
<evidence type="ECO:0000259" key="4">
    <source>
        <dbReference type="Pfam" id="PF07804"/>
    </source>
</evidence>
<name>A0A4Q2L7J4_9MICO</name>